<feature type="transmembrane region" description="Helical" evidence="7">
    <location>
        <begin position="42"/>
        <end position="63"/>
    </location>
</feature>
<feature type="region of interest" description="Disordered" evidence="6">
    <location>
        <begin position="1"/>
        <end position="26"/>
    </location>
</feature>
<organism evidence="8 9">
    <name type="scientific">Crystallibacter crystallopoietes</name>
    <dbReference type="NCBI Taxonomy" id="37928"/>
    <lineage>
        <taxon>Bacteria</taxon>
        <taxon>Bacillati</taxon>
        <taxon>Actinomycetota</taxon>
        <taxon>Actinomycetes</taxon>
        <taxon>Micrococcales</taxon>
        <taxon>Micrococcaceae</taxon>
        <taxon>Crystallibacter</taxon>
    </lineage>
</organism>
<evidence type="ECO:0000256" key="5">
    <source>
        <dbReference type="ARBA" id="ARBA00023136"/>
    </source>
</evidence>
<protein>
    <submittedName>
        <fullName evidence="8">Uncharacterized membrane protein YgaE, UPF0421/DUF939 family</fullName>
    </submittedName>
</protein>
<dbReference type="STRING" id="37928.SAMN04489742_0568"/>
<evidence type="ECO:0000313" key="8">
    <source>
        <dbReference type="EMBL" id="SDQ30988.1"/>
    </source>
</evidence>
<dbReference type="GO" id="GO:0005886">
    <property type="term" value="C:plasma membrane"/>
    <property type="evidence" value="ECO:0007669"/>
    <property type="project" value="UniProtKB-SubCell"/>
</dbReference>
<evidence type="ECO:0000256" key="1">
    <source>
        <dbReference type="ARBA" id="ARBA00004651"/>
    </source>
</evidence>
<reference evidence="8 9" key="1">
    <citation type="submission" date="2016-10" db="EMBL/GenBank/DDBJ databases">
        <authorList>
            <person name="de Groot N.N."/>
        </authorList>
    </citation>
    <scope>NUCLEOTIDE SEQUENCE [LARGE SCALE GENOMIC DNA]</scope>
    <source>
        <strain evidence="8 9">DSM 20117</strain>
    </source>
</reference>
<keyword evidence="2" id="KW-1003">Cell membrane</keyword>
<evidence type="ECO:0000256" key="7">
    <source>
        <dbReference type="SAM" id="Phobius"/>
    </source>
</evidence>
<comment type="subcellular location">
    <subcellularLocation>
        <location evidence="1">Cell membrane</location>
        <topology evidence="1">Multi-pass membrane protein</topology>
    </subcellularLocation>
</comment>
<feature type="transmembrane region" description="Helical" evidence="7">
    <location>
        <begin position="69"/>
        <end position="87"/>
    </location>
</feature>
<feature type="transmembrane region" description="Helical" evidence="7">
    <location>
        <begin position="142"/>
        <end position="158"/>
    </location>
</feature>
<evidence type="ECO:0000313" key="9">
    <source>
        <dbReference type="Proteomes" id="UP000181917"/>
    </source>
</evidence>
<gene>
    <name evidence="8" type="ORF">SAMN04489742_0568</name>
</gene>
<keyword evidence="4 7" id="KW-1133">Transmembrane helix</keyword>
<dbReference type="Pfam" id="PF06081">
    <property type="entry name" value="ArAE_1"/>
    <property type="match status" value="1"/>
</dbReference>
<dbReference type="Proteomes" id="UP000181917">
    <property type="component" value="Unassembled WGS sequence"/>
</dbReference>
<keyword evidence="9" id="KW-1185">Reference proteome</keyword>
<accession>A0A1H0ZU93</accession>
<feature type="transmembrane region" description="Helical" evidence="7">
    <location>
        <begin position="164"/>
        <end position="186"/>
    </location>
</feature>
<sequence>MCPTSERSGPEPASGAARTDTGRDKRPRAGKRLLQLVQRPEFVTDLLQILKGVIAATGAWWLAVMVLKSPLPFLAPWTALLTVHATVYRSLSRGVQMTVASAAGVGLSFFIGNYLGVSIWTFALALFVGLAVARVRYIRDEGVAVATTAIFVLGSGFSSQEPLLLNRLVEVGVGAAVGIAVNILIVPPLREQQAARHVDSINRRMGSVLVNIADEFSDSWDTGKAEAWFSEIETMTEELQSAWQWVRFARESRRGNPRHHFPMSSKPYNRRRRSGDADQDVNYEEILYRVDEGISHLRHLARTLRDAAYAPGEWDTRFRRQWVTIVRDSGRVIADPDAEVEPIRDRLSALASDMSDDEDLPRSAWPIYGSLIASMRHIIVIVDDVASSREAREATSGNQKA</sequence>
<evidence type="ECO:0000256" key="4">
    <source>
        <dbReference type="ARBA" id="ARBA00022989"/>
    </source>
</evidence>
<evidence type="ECO:0000256" key="6">
    <source>
        <dbReference type="SAM" id="MobiDB-lite"/>
    </source>
</evidence>
<name>A0A1H0ZU93_9MICC</name>
<proteinExistence type="predicted"/>
<feature type="transmembrane region" description="Helical" evidence="7">
    <location>
        <begin position="117"/>
        <end position="135"/>
    </location>
</feature>
<dbReference type="AlphaFoldDB" id="A0A1H0ZU93"/>
<evidence type="ECO:0000256" key="3">
    <source>
        <dbReference type="ARBA" id="ARBA00022692"/>
    </source>
</evidence>
<keyword evidence="5 7" id="KW-0472">Membrane</keyword>
<feature type="region of interest" description="Disordered" evidence="6">
    <location>
        <begin position="255"/>
        <end position="276"/>
    </location>
</feature>
<dbReference type="EMBL" id="FNKH01000002">
    <property type="protein sequence ID" value="SDQ30988.1"/>
    <property type="molecule type" value="Genomic_DNA"/>
</dbReference>
<evidence type="ECO:0000256" key="2">
    <source>
        <dbReference type="ARBA" id="ARBA00022475"/>
    </source>
</evidence>
<dbReference type="InterPro" id="IPR010343">
    <property type="entry name" value="ArAE_1"/>
</dbReference>
<keyword evidence="3 7" id="KW-0812">Transmembrane</keyword>